<reference evidence="6 7" key="1">
    <citation type="submission" date="2019-02" db="EMBL/GenBank/DDBJ databases">
        <title>Bacterial novel species Emticicia sp. 17J42-9 isolated from soil.</title>
        <authorList>
            <person name="Jung H.-Y."/>
        </authorList>
    </citation>
    <scope>NUCLEOTIDE SEQUENCE [LARGE SCALE GENOMIC DNA]</scope>
    <source>
        <strain evidence="6 7">17J42-9</strain>
    </source>
</reference>
<dbReference type="Pfam" id="PF14905">
    <property type="entry name" value="OMP_b-brl_3"/>
    <property type="match status" value="1"/>
</dbReference>
<dbReference type="RefSeq" id="WP_130022418.1">
    <property type="nucleotide sequence ID" value="NZ_SEWF01000025.1"/>
</dbReference>
<protein>
    <submittedName>
        <fullName evidence="6">TonB-dependent receptor</fullName>
    </submittedName>
</protein>
<comment type="subcellular location">
    <subcellularLocation>
        <location evidence="1">Cell outer membrane</location>
    </subcellularLocation>
</comment>
<dbReference type="SUPFAM" id="SSF49464">
    <property type="entry name" value="Carboxypeptidase regulatory domain-like"/>
    <property type="match status" value="1"/>
</dbReference>
<dbReference type="Proteomes" id="UP000293162">
    <property type="component" value="Unassembled WGS sequence"/>
</dbReference>
<dbReference type="GO" id="GO:0009279">
    <property type="term" value="C:cell outer membrane"/>
    <property type="evidence" value="ECO:0007669"/>
    <property type="project" value="UniProtKB-SubCell"/>
</dbReference>
<dbReference type="Pfam" id="PF13620">
    <property type="entry name" value="CarboxypepD_reg"/>
    <property type="match status" value="1"/>
</dbReference>
<feature type="domain" description="Outer membrane protein beta-barrel" evidence="5">
    <location>
        <begin position="454"/>
        <end position="906"/>
    </location>
</feature>
<name>A0A4Q5LXK4_9BACT</name>
<evidence type="ECO:0000256" key="1">
    <source>
        <dbReference type="ARBA" id="ARBA00004442"/>
    </source>
</evidence>
<dbReference type="Gene3D" id="2.40.170.20">
    <property type="entry name" value="TonB-dependent receptor, beta-barrel domain"/>
    <property type="match status" value="1"/>
</dbReference>
<dbReference type="AlphaFoldDB" id="A0A4Q5LXK4"/>
<dbReference type="InterPro" id="IPR008969">
    <property type="entry name" value="CarboxyPept-like_regulatory"/>
</dbReference>
<evidence type="ECO:0000313" key="6">
    <source>
        <dbReference type="EMBL" id="RYU94484.1"/>
    </source>
</evidence>
<dbReference type="OrthoDB" id="1682379at2"/>
<dbReference type="InterPro" id="IPR041700">
    <property type="entry name" value="OMP_b-brl_3"/>
</dbReference>
<keyword evidence="3" id="KW-0998">Cell outer membrane</keyword>
<sequence>MKKLFILLLLTIPGFAQKITIKGIVTDSAAAPLQYATVLLLSPKDSSLVNFGRTNDRGTFELKNLNSANYLFKITYVGHQPYYKLIVPDGAAGVDLGTIKLQAISKVLAEITVKGEKAPVSIKGDTVEFNAGSFRVKPNGVVEDLLKKLPGVEVEKDGTVKAQGQTVRRITVDGKEFFGRDPKMATKNLPADAIDKVQVYDKRSDQADFTGIDDGQREKNINLKLKEDRKKGAFGNITAGAGLDERYSGRLNINRFNKDKQFSVLAMGNNVNQQGFSIDDYMNFSGGLMRMMGGGGQVRLQFSADNDGGVPLNFGNRQNGFVRNWAGGLNFNNPLTKKTEINGSYMFNNINQIIDKNVNRQNFLPNGDSYTALQKTSQNTLNDNHRLNFTLDQKIDSMNSLKWSSYINYNHTTANTLSESQSLNSADVVENEGNRNYGGSSEGLSVNSNLLFRHKFHKKGRTLSTNLNFQINNTDSNGDLSALNKYYTDGNLTRTDNIRQKSTQKSDRINYGMNASYTEPLGKRKYLEVNYALQKNDYLSDALVNDIKDGVPVYNSQLSNKFESSFLYNRLGANFRLVQKKYNFSTGVSFQHANLRGKMLLLDSDILRTFQNILPNMHFNYDFQQSQHLRFDYETNFQEPSITQLAPITDNRDPLNIYVGNPNLKPEYIHRFGLNYNSFNQLNFTNFFAAANLIYTTNKINNAQEISPTFVQTSQPINVKDDYLLTGNLNYGFRIKPIKVRVDLGERVMMNRGINFVNDQENRTKGLQASTSLRLSYQVDNFDASVEGRMIYNQTHYSVNKQMNQEYFNHIFSTDLNWTITKNLVFATDFDYNVYSGLTGGFNQKIPLWAMSVSTFFLKNRRGELKLSVNDLLNRNTGISRTAQLNFVQDERITTLGRYFLLSFTYALKGINPAQRGGVRIIQR</sequence>
<keyword evidence="2" id="KW-0472">Membrane</keyword>
<evidence type="ECO:0000256" key="4">
    <source>
        <dbReference type="SAM" id="SignalP"/>
    </source>
</evidence>
<evidence type="ECO:0000259" key="5">
    <source>
        <dbReference type="Pfam" id="PF14905"/>
    </source>
</evidence>
<dbReference type="Gene3D" id="2.60.40.1120">
    <property type="entry name" value="Carboxypeptidase-like, regulatory domain"/>
    <property type="match status" value="1"/>
</dbReference>
<dbReference type="SUPFAM" id="SSF56935">
    <property type="entry name" value="Porins"/>
    <property type="match status" value="1"/>
</dbReference>
<dbReference type="EMBL" id="SEWF01000025">
    <property type="protein sequence ID" value="RYU94484.1"/>
    <property type="molecule type" value="Genomic_DNA"/>
</dbReference>
<keyword evidence="4" id="KW-0732">Signal</keyword>
<feature type="signal peptide" evidence="4">
    <location>
        <begin position="1"/>
        <end position="18"/>
    </location>
</feature>
<accession>A0A4Q5LXK4</accession>
<evidence type="ECO:0000256" key="2">
    <source>
        <dbReference type="ARBA" id="ARBA00023136"/>
    </source>
</evidence>
<evidence type="ECO:0000313" key="7">
    <source>
        <dbReference type="Proteomes" id="UP000293162"/>
    </source>
</evidence>
<proteinExistence type="predicted"/>
<dbReference type="InterPro" id="IPR036942">
    <property type="entry name" value="Beta-barrel_TonB_sf"/>
</dbReference>
<feature type="chain" id="PRO_5020244971" evidence="4">
    <location>
        <begin position="19"/>
        <end position="924"/>
    </location>
</feature>
<keyword evidence="7" id="KW-1185">Reference proteome</keyword>
<evidence type="ECO:0000256" key="3">
    <source>
        <dbReference type="ARBA" id="ARBA00023237"/>
    </source>
</evidence>
<organism evidence="6 7">
    <name type="scientific">Emticicia agri</name>
    <dbReference type="NCBI Taxonomy" id="2492393"/>
    <lineage>
        <taxon>Bacteria</taxon>
        <taxon>Pseudomonadati</taxon>
        <taxon>Bacteroidota</taxon>
        <taxon>Cytophagia</taxon>
        <taxon>Cytophagales</taxon>
        <taxon>Leadbetterellaceae</taxon>
        <taxon>Emticicia</taxon>
    </lineage>
</organism>
<keyword evidence="6" id="KW-0675">Receptor</keyword>
<gene>
    <name evidence="6" type="ORF">EWM59_16930</name>
</gene>
<comment type="caution">
    <text evidence="6">The sequence shown here is derived from an EMBL/GenBank/DDBJ whole genome shotgun (WGS) entry which is preliminary data.</text>
</comment>